<organism evidence="2 3">
    <name type="scientific">Sorangium cellulosum (strain So ce56)</name>
    <name type="common">Polyangium cellulosum (strain So ce56)</name>
    <dbReference type="NCBI Taxonomy" id="448385"/>
    <lineage>
        <taxon>Bacteria</taxon>
        <taxon>Pseudomonadati</taxon>
        <taxon>Myxococcota</taxon>
        <taxon>Polyangia</taxon>
        <taxon>Polyangiales</taxon>
        <taxon>Polyangiaceae</taxon>
        <taxon>Sorangium</taxon>
    </lineage>
</organism>
<accession>A9F8H2</accession>
<dbReference type="BioCyc" id="SCEL448385:SCE_RS23060-MONOMER"/>
<gene>
    <name evidence="2" type="ordered locus">sce4493</name>
</gene>
<dbReference type="RefSeq" id="WP_012237125.1">
    <property type="nucleotide sequence ID" value="NC_010162.1"/>
</dbReference>
<dbReference type="AlphaFoldDB" id="A9F8H2"/>
<keyword evidence="1" id="KW-1133">Transmembrane helix</keyword>
<dbReference type="STRING" id="448385.sce4493"/>
<dbReference type="Proteomes" id="UP000002139">
    <property type="component" value="Chromosome"/>
</dbReference>
<reference evidence="2 3" key="1">
    <citation type="journal article" date="2007" name="Nat. Biotechnol.">
        <title>Complete genome sequence of the myxobacterium Sorangium cellulosum.</title>
        <authorList>
            <person name="Schneiker S."/>
            <person name="Perlova O."/>
            <person name="Kaiser O."/>
            <person name="Gerth K."/>
            <person name="Alici A."/>
            <person name="Altmeyer M.O."/>
            <person name="Bartels D."/>
            <person name="Bekel T."/>
            <person name="Beyer S."/>
            <person name="Bode E."/>
            <person name="Bode H.B."/>
            <person name="Bolten C.J."/>
            <person name="Choudhuri J.V."/>
            <person name="Doss S."/>
            <person name="Elnakady Y.A."/>
            <person name="Frank B."/>
            <person name="Gaigalat L."/>
            <person name="Goesmann A."/>
            <person name="Groeger C."/>
            <person name="Gross F."/>
            <person name="Jelsbak L."/>
            <person name="Jelsbak L."/>
            <person name="Kalinowski J."/>
            <person name="Kegler C."/>
            <person name="Knauber T."/>
            <person name="Konietzny S."/>
            <person name="Kopp M."/>
            <person name="Krause L."/>
            <person name="Krug D."/>
            <person name="Linke B."/>
            <person name="Mahmud T."/>
            <person name="Martinez-Arias R."/>
            <person name="McHardy A.C."/>
            <person name="Merai M."/>
            <person name="Meyer F."/>
            <person name="Mormann S."/>
            <person name="Munoz-Dorado J."/>
            <person name="Perez J."/>
            <person name="Pradella S."/>
            <person name="Rachid S."/>
            <person name="Raddatz G."/>
            <person name="Rosenau F."/>
            <person name="Rueckert C."/>
            <person name="Sasse F."/>
            <person name="Scharfe M."/>
            <person name="Schuster S.C."/>
            <person name="Suen G."/>
            <person name="Treuner-Lange A."/>
            <person name="Velicer G.J."/>
            <person name="Vorholter F.-J."/>
            <person name="Weissman K.J."/>
            <person name="Welch R.D."/>
            <person name="Wenzel S.C."/>
            <person name="Whitworth D.E."/>
            <person name="Wilhelm S."/>
            <person name="Wittmann C."/>
            <person name="Bloecker H."/>
            <person name="Puehler A."/>
            <person name="Mueller R."/>
        </authorList>
    </citation>
    <scope>NUCLEOTIDE SEQUENCE [LARGE SCALE GENOMIC DNA]</scope>
    <source>
        <strain evidence="3">So ce56</strain>
    </source>
</reference>
<dbReference type="EMBL" id="AM746676">
    <property type="protein sequence ID" value="CAN94656.1"/>
    <property type="molecule type" value="Genomic_DNA"/>
</dbReference>
<dbReference type="HOGENOM" id="CLU_1325633_0_0_7"/>
<name>A9F8H2_SORC5</name>
<dbReference type="eggNOG" id="ENOG5030TFJ">
    <property type="taxonomic scope" value="Bacteria"/>
</dbReference>
<keyword evidence="3" id="KW-1185">Reference proteome</keyword>
<dbReference type="OrthoDB" id="5509920at2"/>
<evidence type="ECO:0000313" key="3">
    <source>
        <dbReference type="Proteomes" id="UP000002139"/>
    </source>
</evidence>
<proteinExistence type="predicted"/>
<feature type="transmembrane region" description="Helical" evidence="1">
    <location>
        <begin position="20"/>
        <end position="40"/>
    </location>
</feature>
<protein>
    <submittedName>
        <fullName evidence="2">Uncharacterized protein</fullName>
    </submittedName>
</protein>
<evidence type="ECO:0000256" key="1">
    <source>
        <dbReference type="SAM" id="Phobius"/>
    </source>
</evidence>
<feature type="transmembrane region" description="Helical" evidence="1">
    <location>
        <begin position="135"/>
        <end position="157"/>
    </location>
</feature>
<feature type="transmembrane region" description="Helical" evidence="1">
    <location>
        <begin position="110"/>
        <end position="128"/>
    </location>
</feature>
<evidence type="ECO:0000313" key="2">
    <source>
        <dbReference type="EMBL" id="CAN94656.1"/>
    </source>
</evidence>
<dbReference type="KEGG" id="scl:sce4493"/>
<keyword evidence="1" id="KW-0812">Transmembrane</keyword>
<feature type="transmembrane region" description="Helical" evidence="1">
    <location>
        <begin position="163"/>
        <end position="187"/>
    </location>
</feature>
<sequence length="209" mass="21823">MRDFTASAGRLRSLSLGAKLLYSAFALASVIGLLVSWRLYGAMVQDAGAAAYYAGAPVAAPPPAPTQPPAAAEGPALDLGPELDLPGTPEAPRVLVEQISERKLLEVTHFHLFSVPVYVLILAHLWLLARLPSWLHTAGVAAAVVTSGLHIAAPWLLRSAPGAAALMPISGVAMLLSLGAMAVVSTVDMWLPRRSRRGEAAPADEAQAQ</sequence>
<keyword evidence="1" id="KW-0472">Membrane</keyword>